<keyword evidence="7" id="KW-1185">Reference proteome</keyword>
<dbReference type="InterPro" id="IPR006531">
    <property type="entry name" value="Gp5/Vgr_OB"/>
</dbReference>
<dbReference type="PANTHER" id="PTHR32305">
    <property type="match status" value="1"/>
</dbReference>
<feature type="domain" description="Gp5/Type VI secretion system Vgr C-terminal trimerisation" evidence="5">
    <location>
        <begin position="458"/>
        <end position="569"/>
    </location>
</feature>
<dbReference type="NCBIfam" id="TIGR03361">
    <property type="entry name" value="VI_Rhs_Vgr"/>
    <property type="match status" value="1"/>
</dbReference>
<dbReference type="Proteomes" id="UP001291309">
    <property type="component" value="Unassembled WGS sequence"/>
</dbReference>
<evidence type="ECO:0000256" key="2">
    <source>
        <dbReference type="ARBA" id="ARBA00005558"/>
    </source>
</evidence>
<dbReference type="InterPro" id="IPR050708">
    <property type="entry name" value="T6SS_VgrG/RHS"/>
</dbReference>
<sequence>MSARRLSLELSLEGFDPSVFRVLKVEATEALSEVCSVQLEAETAELLELDPLLGTKASLWIRFEQDSDDRPFHGVVTEASLEAIRQDAFRLHVVISAPLELLKLGRNSRIFQEKSVQDIVSSVLDEAGLADGYSWELSEPPAPRLNVVQYNESDYAFVSRLLHAEGIAFAVHNDTDSARILFFDDSTRLKPIPGDNLLTDRDSSSMDEDVIIDLRDRQRMASDQVFLRDYDFKRPASDLSATQSGDGASGREVYAHPGDFLEAGVGRTLSKRLLQRLRVGTRVLRGESSCPRMEPGRTYSVTGHARAEANLDILITRVVHRVSSEAGADGKGLYSNEVTGIPFEVPYRPVEAPPKPLIGGTQLAFVTGPSGEEIHTDSFGRVKVRFPWDRSGLTDDRSSTWLRVGQLPLSGSMIIPRVEFEILVDFELGDIDRPFVAGHLYNAELGPPYALPGGATRSSIQSATTGGGPGANELRFEDSAGAEEIFFNASKDFTLLVDNDAAMTVANQESCSVGVGNVLSVGGNHYANVSGSRTLSVGANQNVNVGGNYSDGVGGDLSLTIGGARMVKVGGDLAENIAGSLDRTVAALQVVTGIAGYTRKVVGASSTNVGAAWLELAGKSRLVSVSTTFTETIGALKFIKAKQMSVSCGAAYVMTAGAEQIKCGGSRTDSAKGAVALTAGGGLKVKATNITFSAQTRLVVRGGGCTLELLASGMITIKAPTVIVKNNKVLNQVLHKSN</sequence>
<evidence type="ECO:0000259" key="4">
    <source>
        <dbReference type="Pfam" id="PF04717"/>
    </source>
</evidence>
<proteinExistence type="inferred from homology"/>
<dbReference type="Pfam" id="PF22178">
    <property type="entry name" value="Gp5_trimer_C"/>
    <property type="match status" value="1"/>
</dbReference>
<dbReference type="Gene3D" id="2.40.50.230">
    <property type="entry name" value="Gp5 N-terminal domain"/>
    <property type="match status" value="1"/>
</dbReference>
<evidence type="ECO:0000256" key="3">
    <source>
        <dbReference type="ARBA" id="ARBA00022525"/>
    </source>
</evidence>
<comment type="subcellular location">
    <subcellularLocation>
        <location evidence="1">Secreted</location>
    </subcellularLocation>
</comment>
<gene>
    <name evidence="6" type="primary">tssI</name>
    <name evidence="6" type="ORF">SYV04_32570</name>
</gene>
<dbReference type="InterPro" id="IPR006533">
    <property type="entry name" value="T6SS_Vgr_RhsGE"/>
</dbReference>
<name>A0ABU5HCI5_9BACT</name>
<dbReference type="SUPFAM" id="SSF69279">
    <property type="entry name" value="Phage tail proteins"/>
    <property type="match status" value="2"/>
</dbReference>
<dbReference type="InterPro" id="IPR017847">
    <property type="entry name" value="T6SS_RhsGE_Vgr_subset"/>
</dbReference>
<protein>
    <submittedName>
        <fullName evidence="6">Type VI secretion system tip protein TssI/VgrG</fullName>
    </submittedName>
</protein>
<dbReference type="NCBIfam" id="TIGR01646">
    <property type="entry name" value="vgr_GE"/>
    <property type="match status" value="1"/>
</dbReference>
<dbReference type="Gene3D" id="2.30.110.50">
    <property type="match status" value="1"/>
</dbReference>
<evidence type="ECO:0000259" key="5">
    <source>
        <dbReference type="Pfam" id="PF22178"/>
    </source>
</evidence>
<dbReference type="Gene3D" id="3.55.50.10">
    <property type="entry name" value="Baseplate protein-like domains"/>
    <property type="match status" value="1"/>
</dbReference>
<evidence type="ECO:0000313" key="7">
    <source>
        <dbReference type="Proteomes" id="UP001291309"/>
    </source>
</evidence>
<comment type="caution">
    <text evidence="6">The sequence shown here is derived from an EMBL/GenBank/DDBJ whole genome shotgun (WGS) entry which is preliminary data.</text>
</comment>
<evidence type="ECO:0000256" key="1">
    <source>
        <dbReference type="ARBA" id="ARBA00004613"/>
    </source>
</evidence>
<dbReference type="Pfam" id="PF04717">
    <property type="entry name" value="Phage_base_V"/>
    <property type="match status" value="1"/>
</dbReference>
<dbReference type="InterPro" id="IPR054030">
    <property type="entry name" value="Gp5_Vgr_C"/>
</dbReference>
<organism evidence="6 7">
    <name type="scientific">Hyalangium rubrum</name>
    <dbReference type="NCBI Taxonomy" id="3103134"/>
    <lineage>
        <taxon>Bacteria</taxon>
        <taxon>Pseudomonadati</taxon>
        <taxon>Myxococcota</taxon>
        <taxon>Myxococcia</taxon>
        <taxon>Myxococcales</taxon>
        <taxon>Cystobacterineae</taxon>
        <taxon>Archangiaceae</taxon>
        <taxon>Hyalangium</taxon>
    </lineage>
</organism>
<feature type="domain" description="Gp5/Type VI secretion system Vgr protein OB-fold" evidence="4">
    <location>
        <begin position="376"/>
        <end position="441"/>
    </location>
</feature>
<dbReference type="SUPFAM" id="SSF69349">
    <property type="entry name" value="Phage fibre proteins"/>
    <property type="match status" value="1"/>
</dbReference>
<comment type="similarity">
    <text evidence="2">Belongs to the VgrG protein family.</text>
</comment>
<dbReference type="Pfam" id="PF05954">
    <property type="entry name" value="Phage_GPD"/>
    <property type="match status" value="1"/>
</dbReference>
<dbReference type="RefSeq" id="WP_321549877.1">
    <property type="nucleotide sequence ID" value="NZ_JAXIVS010000013.1"/>
</dbReference>
<evidence type="ECO:0000313" key="6">
    <source>
        <dbReference type="EMBL" id="MDY7231169.1"/>
    </source>
</evidence>
<accession>A0ABU5HCI5</accession>
<dbReference type="EMBL" id="JAXIVS010000013">
    <property type="protein sequence ID" value="MDY7231169.1"/>
    <property type="molecule type" value="Genomic_DNA"/>
</dbReference>
<keyword evidence="3" id="KW-0964">Secreted</keyword>
<dbReference type="InterPro" id="IPR037026">
    <property type="entry name" value="Vgr_OB-fold_dom_sf"/>
</dbReference>
<dbReference type="Gene3D" id="4.10.220.110">
    <property type="match status" value="1"/>
</dbReference>
<dbReference type="SUPFAM" id="SSF69255">
    <property type="entry name" value="gp5 N-terminal domain-like"/>
    <property type="match status" value="1"/>
</dbReference>
<dbReference type="PANTHER" id="PTHR32305:SF15">
    <property type="entry name" value="PROTEIN RHSA-RELATED"/>
    <property type="match status" value="1"/>
</dbReference>
<reference evidence="6 7" key="1">
    <citation type="submission" date="2023-12" db="EMBL/GenBank/DDBJ databases">
        <title>the genome sequence of Hyalangium sp. s54d21.</title>
        <authorList>
            <person name="Zhang X."/>
        </authorList>
    </citation>
    <scope>NUCLEOTIDE SEQUENCE [LARGE SCALE GENOMIC DNA]</scope>
    <source>
        <strain evidence="7">s54d21</strain>
    </source>
</reference>